<dbReference type="PANTHER" id="PTHR32552:SF68">
    <property type="entry name" value="FERRICHROME OUTER MEMBRANE TRANSPORTER_PHAGE RECEPTOR"/>
    <property type="match status" value="1"/>
</dbReference>
<dbReference type="FunFam" id="2.40.170.20:FF:000005">
    <property type="entry name" value="TonB-dependent siderophore receptor"/>
    <property type="match status" value="1"/>
</dbReference>
<proteinExistence type="inferred from homology"/>
<keyword evidence="9" id="KW-0406">Ion transport</keyword>
<dbReference type="Gene3D" id="2.40.170.20">
    <property type="entry name" value="TonB-dependent receptor, beta-barrel domain"/>
    <property type="match status" value="1"/>
</dbReference>
<keyword evidence="8" id="KW-0408">Iron</keyword>
<evidence type="ECO:0000256" key="3">
    <source>
        <dbReference type="ARBA" id="ARBA00022448"/>
    </source>
</evidence>
<organism evidence="18 19">
    <name type="scientific">Crenothrix polyspora</name>
    <dbReference type="NCBI Taxonomy" id="360316"/>
    <lineage>
        <taxon>Bacteria</taxon>
        <taxon>Pseudomonadati</taxon>
        <taxon>Pseudomonadota</taxon>
        <taxon>Gammaproteobacteria</taxon>
        <taxon>Methylococcales</taxon>
        <taxon>Crenotrichaceae</taxon>
        <taxon>Crenothrix</taxon>
    </lineage>
</organism>
<dbReference type="Pfam" id="PF07715">
    <property type="entry name" value="Plug"/>
    <property type="match status" value="1"/>
</dbReference>
<dbReference type="PROSITE" id="PS52016">
    <property type="entry name" value="TONB_DEPENDENT_REC_3"/>
    <property type="match status" value="1"/>
</dbReference>
<feature type="domain" description="TonB-dependent receptor plug" evidence="17">
    <location>
        <begin position="1"/>
        <end position="83"/>
    </location>
</feature>
<keyword evidence="19" id="KW-1185">Reference proteome</keyword>
<dbReference type="AlphaFoldDB" id="A0A1R4H1J7"/>
<evidence type="ECO:0000256" key="1">
    <source>
        <dbReference type="ARBA" id="ARBA00004571"/>
    </source>
</evidence>
<dbReference type="NCBIfam" id="TIGR01783">
    <property type="entry name" value="TonB-siderophor"/>
    <property type="match status" value="1"/>
</dbReference>
<dbReference type="GO" id="GO:0038023">
    <property type="term" value="F:signaling receptor activity"/>
    <property type="evidence" value="ECO:0007669"/>
    <property type="project" value="InterPro"/>
</dbReference>
<keyword evidence="11 14" id="KW-0472">Membrane</keyword>
<keyword evidence="5" id="KW-0410">Iron transport</keyword>
<keyword evidence="12 18" id="KW-0675">Receptor</keyword>
<evidence type="ECO:0000256" key="11">
    <source>
        <dbReference type="ARBA" id="ARBA00023136"/>
    </source>
</evidence>
<evidence type="ECO:0000313" key="19">
    <source>
        <dbReference type="Proteomes" id="UP000195667"/>
    </source>
</evidence>
<keyword evidence="10 15" id="KW-0798">TonB box</keyword>
<protein>
    <submittedName>
        <fullName evidence="18">Ferrichrome-iron receptor</fullName>
    </submittedName>
</protein>
<dbReference type="GO" id="GO:0015344">
    <property type="term" value="F:siderophore uptake transmembrane transporter activity"/>
    <property type="evidence" value="ECO:0007669"/>
    <property type="project" value="TreeGrafter"/>
</dbReference>
<gene>
    <name evidence="18" type="primary">fhuA</name>
    <name evidence="18" type="ORF">CRENPOLYSF1_1330011</name>
</gene>
<dbReference type="InterPro" id="IPR037066">
    <property type="entry name" value="Plug_dom_sf"/>
</dbReference>
<dbReference type="Pfam" id="PF00593">
    <property type="entry name" value="TonB_dep_Rec_b-barrel"/>
    <property type="match status" value="1"/>
</dbReference>
<dbReference type="Gene3D" id="2.170.130.10">
    <property type="entry name" value="TonB-dependent receptor, plug domain"/>
    <property type="match status" value="1"/>
</dbReference>
<dbReference type="Proteomes" id="UP000195667">
    <property type="component" value="Unassembled WGS sequence"/>
</dbReference>
<evidence type="ECO:0000256" key="7">
    <source>
        <dbReference type="ARBA" id="ARBA00022729"/>
    </source>
</evidence>
<evidence type="ECO:0000256" key="12">
    <source>
        <dbReference type="ARBA" id="ARBA00023170"/>
    </source>
</evidence>
<dbReference type="InterPro" id="IPR036942">
    <property type="entry name" value="Beta-barrel_TonB_sf"/>
</dbReference>
<keyword evidence="6 14" id="KW-0812">Transmembrane</keyword>
<comment type="subcellular location">
    <subcellularLocation>
        <location evidence="1 14">Cell outer membrane</location>
        <topology evidence="1 14">Multi-pass membrane protein</topology>
    </subcellularLocation>
</comment>
<dbReference type="SUPFAM" id="SSF56935">
    <property type="entry name" value="Porins"/>
    <property type="match status" value="1"/>
</dbReference>
<keyword evidence="13 14" id="KW-0998">Cell outer membrane</keyword>
<evidence type="ECO:0000256" key="10">
    <source>
        <dbReference type="ARBA" id="ARBA00023077"/>
    </source>
</evidence>
<sequence>MKDQQVIRLDQALKNVSGVTTDSSNFTQGNQSILLRGFASTTYFRNGLRLRDAATTRPMANVENIEILKGSAAILYGQVDPGGMVNVITKQPLATPYYALSQQFGSYDLYRTTIDATGPITKNKDLLYRMNMSYENSGSFRDFIDKEDVFLAPVLKWNISPKTQATFEMEYNHQHAGLDQGFLPLQNGKPLNIPYSRNYGEYTPNTTETIFGSFNWSHQFNDDWTIKHQFSVNQQNVNQPHLVFPFDVAKGDVSRLLQSFDTQNNTYATNIDLIGHFDTLGLKHTLLFGGDYYRLDKEQQVTIGGISTINVFNPVHPGTPFIRPLKPLANTVNNTDQFGVYIQDQIKLPYNIQVMGGIRYQYLHQNNKDQLAGSSSGLTDDAVTPRVGFLWQPKNWLSLYANYVENFGPNDPFASIFPGTLPLPTSAEQYEGGIKTEFFGGRLRATLAYYDLTKTNVATRDPIHQGFSILTGAVRSRGPELDITGEILPGWNIIATYANTDARITKSNDTSGSPTAVGSRFFNVSRNTGSVWTTYEFQNGDLQSLKFGGGVTLRDGQIGGYDQPAASLPGYATVDLLAAYSRYIDKAKVTVQFNINNLLDKYYYSGLTTNGVGLTGYTAAYADFGQPRTFMGSVKIEY</sequence>
<evidence type="ECO:0000256" key="5">
    <source>
        <dbReference type="ARBA" id="ARBA00022496"/>
    </source>
</evidence>
<evidence type="ECO:0000256" key="6">
    <source>
        <dbReference type="ARBA" id="ARBA00022692"/>
    </source>
</evidence>
<name>A0A1R4H1J7_9GAMM</name>
<dbReference type="CDD" id="cd01347">
    <property type="entry name" value="ligand_gated_channel"/>
    <property type="match status" value="1"/>
</dbReference>
<dbReference type="PANTHER" id="PTHR32552">
    <property type="entry name" value="FERRICHROME IRON RECEPTOR-RELATED"/>
    <property type="match status" value="1"/>
</dbReference>
<comment type="similarity">
    <text evidence="2 14 15">Belongs to the TonB-dependent receptor family.</text>
</comment>
<dbReference type="RefSeq" id="WP_245807861.1">
    <property type="nucleotide sequence ID" value="NZ_FUKI01000039.1"/>
</dbReference>
<dbReference type="InterPro" id="IPR010105">
    <property type="entry name" value="TonB_sidphr_rcpt"/>
</dbReference>
<evidence type="ECO:0000256" key="2">
    <source>
        <dbReference type="ARBA" id="ARBA00009810"/>
    </source>
</evidence>
<reference evidence="19" key="1">
    <citation type="submission" date="2017-02" db="EMBL/GenBank/DDBJ databases">
        <authorList>
            <person name="Daims H."/>
        </authorList>
    </citation>
    <scope>NUCLEOTIDE SEQUENCE [LARGE SCALE GENOMIC DNA]</scope>
</reference>
<keyword evidence="7" id="KW-0732">Signal</keyword>
<dbReference type="InterPro" id="IPR000531">
    <property type="entry name" value="Beta-barrel_TonB"/>
</dbReference>
<evidence type="ECO:0000256" key="8">
    <source>
        <dbReference type="ARBA" id="ARBA00023004"/>
    </source>
</evidence>
<feature type="domain" description="TonB-dependent receptor-like beta-barrel" evidence="16">
    <location>
        <begin position="157"/>
        <end position="598"/>
    </location>
</feature>
<evidence type="ECO:0000256" key="4">
    <source>
        <dbReference type="ARBA" id="ARBA00022452"/>
    </source>
</evidence>
<evidence type="ECO:0000256" key="14">
    <source>
        <dbReference type="PROSITE-ProRule" id="PRU01360"/>
    </source>
</evidence>
<evidence type="ECO:0000256" key="13">
    <source>
        <dbReference type="ARBA" id="ARBA00023237"/>
    </source>
</evidence>
<dbReference type="GO" id="GO:0015891">
    <property type="term" value="P:siderophore transport"/>
    <property type="evidence" value="ECO:0007669"/>
    <property type="project" value="InterPro"/>
</dbReference>
<evidence type="ECO:0000259" key="17">
    <source>
        <dbReference type="Pfam" id="PF07715"/>
    </source>
</evidence>
<dbReference type="InterPro" id="IPR012910">
    <property type="entry name" value="Plug_dom"/>
</dbReference>
<dbReference type="InterPro" id="IPR039426">
    <property type="entry name" value="TonB-dep_rcpt-like"/>
</dbReference>
<evidence type="ECO:0000259" key="16">
    <source>
        <dbReference type="Pfam" id="PF00593"/>
    </source>
</evidence>
<evidence type="ECO:0000313" key="18">
    <source>
        <dbReference type="EMBL" id="SJM90076.1"/>
    </source>
</evidence>
<accession>A0A1R4H1J7</accession>
<evidence type="ECO:0000256" key="15">
    <source>
        <dbReference type="RuleBase" id="RU003357"/>
    </source>
</evidence>
<keyword evidence="3 14" id="KW-0813">Transport</keyword>
<keyword evidence="4 14" id="KW-1134">Transmembrane beta strand</keyword>
<evidence type="ECO:0000256" key="9">
    <source>
        <dbReference type="ARBA" id="ARBA00023065"/>
    </source>
</evidence>
<dbReference type="EMBL" id="FUKI01000039">
    <property type="protein sequence ID" value="SJM90076.1"/>
    <property type="molecule type" value="Genomic_DNA"/>
</dbReference>
<dbReference type="GO" id="GO:0009279">
    <property type="term" value="C:cell outer membrane"/>
    <property type="evidence" value="ECO:0007669"/>
    <property type="project" value="UniProtKB-SubCell"/>
</dbReference>